<evidence type="ECO:0000256" key="3">
    <source>
        <dbReference type="ARBA" id="ARBA00022614"/>
    </source>
</evidence>
<evidence type="ECO:0000256" key="1">
    <source>
        <dbReference type="ARBA" id="ARBA00004236"/>
    </source>
</evidence>
<feature type="transmembrane region" description="Helical" evidence="7">
    <location>
        <begin position="465"/>
        <end position="486"/>
    </location>
</feature>
<comment type="subcellular location">
    <subcellularLocation>
        <location evidence="1">Cell membrane</location>
    </subcellularLocation>
</comment>
<feature type="transmembrane region" description="Helical" evidence="7">
    <location>
        <begin position="705"/>
        <end position="729"/>
    </location>
</feature>
<feature type="transmembrane region" description="Helical" evidence="7">
    <location>
        <begin position="922"/>
        <end position="945"/>
    </location>
</feature>
<dbReference type="EMBL" id="ASPP01024156">
    <property type="protein sequence ID" value="ETO09304.1"/>
    <property type="molecule type" value="Genomic_DNA"/>
</dbReference>
<dbReference type="InterPro" id="IPR001611">
    <property type="entry name" value="Leu-rich_rpt"/>
</dbReference>
<feature type="transmembrane region" description="Helical" evidence="7">
    <location>
        <begin position="569"/>
        <end position="591"/>
    </location>
</feature>
<evidence type="ECO:0000313" key="9">
    <source>
        <dbReference type="Proteomes" id="UP000023152"/>
    </source>
</evidence>
<keyword evidence="2" id="KW-1003">Cell membrane</keyword>
<accession>X6M5V0</accession>
<gene>
    <name evidence="8" type="ORF">RFI_28087</name>
</gene>
<keyword evidence="3" id="KW-0433">Leucine-rich repeat</keyword>
<keyword evidence="4" id="KW-0732">Signal</keyword>
<dbReference type="SUPFAM" id="SSF52047">
    <property type="entry name" value="RNI-like"/>
    <property type="match status" value="1"/>
</dbReference>
<feature type="transmembrane region" description="Helical" evidence="7">
    <location>
        <begin position="526"/>
        <end position="549"/>
    </location>
</feature>
<feature type="transmembrane region" description="Helical" evidence="7">
    <location>
        <begin position="887"/>
        <end position="910"/>
    </location>
</feature>
<keyword evidence="9" id="KW-1185">Reference proteome</keyword>
<organism evidence="8 9">
    <name type="scientific">Reticulomyxa filosa</name>
    <dbReference type="NCBI Taxonomy" id="46433"/>
    <lineage>
        <taxon>Eukaryota</taxon>
        <taxon>Sar</taxon>
        <taxon>Rhizaria</taxon>
        <taxon>Retaria</taxon>
        <taxon>Foraminifera</taxon>
        <taxon>Monothalamids</taxon>
        <taxon>Reticulomyxidae</taxon>
        <taxon>Reticulomyxa</taxon>
    </lineage>
</organism>
<keyword evidence="5" id="KW-0677">Repeat</keyword>
<comment type="caution">
    <text evidence="8">The sequence shown here is derived from an EMBL/GenBank/DDBJ whole genome shotgun (WGS) entry which is preliminary data.</text>
</comment>
<dbReference type="OrthoDB" id="1728874at2759"/>
<dbReference type="InterPro" id="IPR032675">
    <property type="entry name" value="LRR_dom_sf"/>
</dbReference>
<dbReference type="PANTHER" id="PTHR46662">
    <property type="entry name" value="DI-GLUCOSE BINDING PROTEIN WITH LEUCINE-RICH REPEAT DOMAIN-CONTAINING PROTEIN"/>
    <property type="match status" value="1"/>
</dbReference>
<evidence type="ECO:0000256" key="5">
    <source>
        <dbReference type="ARBA" id="ARBA00022737"/>
    </source>
</evidence>
<evidence type="ECO:0000256" key="4">
    <source>
        <dbReference type="ARBA" id="ARBA00022729"/>
    </source>
</evidence>
<dbReference type="Gene3D" id="3.80.10.10">
    <property type="entry name" value="Ribonuclease Inhibitor"/>
    <property type="match status" value="2"/>
</dbReference>
<evidence type="ECO:0000256" key="2">
    <source>
        <dbReference type="ARBA" id="ARBA00022475"/>
    </source>
</evidence>
<feature type="transmembrane region" description="Helical" evidence="7">
    <location>
        <begin position="827"/>
        <end position="851"/>
    </location>
</feature>
<proteinExistence type="predicted"/>
<dbReference type="Proteomes" id="UP000023152">
    <property type="component" value="Unassembled WGS sequence"/>
</dbReference>
<evidence type="ECO:0000256" key="7">
    <source>
        <dbReference type="SAM" id="Phobius"/>
    </source>
</evidence>
<protein>
    <submittedName>
        <fullName evidence="8">Uncharacterized protein</fullName>
    </submittedName>
</protein>
<keyword evidence="6 7" id="KW-0472">Membrane</keyword>
<keyword evidence="7" id="KW-0812">Transmembrane</keyword>
<dbReference type="PANTHER" id="PTHR46662:SF104">
    <property type="entry name" value="GPI-ANCHORED ADHESIN-LIKE PROTEIN PGA55-RELATED"/>
    <property type="match status" value="1"/>
</dbReference>
<name>X6M5V0_RETFI</name>
<sequence>MINELYNILNGSIPKTIGNLINLRKLHWHANELTGSVPSEIGRMSELDSIFLYNNQFNFNIKKTFKIIQFFIVVKIIEKFNWSCTKRNWKFNKIKKIGNLTNLRFLAFGPNNLSGTIPPEIGNLINIRFLDLSENSFYGTIPNTIGNLTDLISLLLNQNKLIGTIPVEIGNCWNLSILELSRNWLTGTIPSEIGNLQELQFLILEKNELNGTIPKEIENLWFLQYLILGYNKLTGELPQLDILSFLTLIDLNNNMLTGTLPFPDSYNWDNLIMLSLEKNMLNGNLPKLPNKMYSTLIITLHMNKFSDQNLHNWLNELFQKAPELQILSIYNNPHLTGYLPNSIYNTNIVMFLAHGCEINGILPWNNSQGNIQFATLLQNRLSGAMPNNLIQTTDVKNISNVTFIYNDSIMILSFNINTKLKNGLYLLGNRFSESKQWYEIFNNKELPTYVSYDEKNAKNLYITKGINFIDMIITGFIIIIILFLFLRKLRRYLFIKQFCGNNIICFKIQKLPNHIGFKQMKIILKWFNNLFTAIIISCLIIIYILNTTYYKKGYLLSHFSLAYFENPSLIITILLIIIILLSNIIILIYAFKWIINPPFIINNNNNDNNNSINLFTWQKGITLFLLFLGWILIVIIVLLYFAFESLPNNNTLHISSNLIYTIQGIMSLALSLHNSLIAPNLSIYTIEFIFYIINIQNRKIIQKLYSYVALFLQTLVCIIIPLIFASYFYNNCGRHWIYYWETCSGKDSNEAIVSYHWIFYDIDSCIREILEKWGNIMVAKMAINIFLPWIRLPNIRAFLFQCKSLQFLAGSNELNFETVGLFVNVELVILLGLFCPLIVPLCAMAIISNILNFQYLLNIKSKHLSSLQENLIEKDHHIYKLSDEIPAFPISILIIPFLFQQIIWTLSGALSNNIYSHLIKNIFGYAFIIIDICFIIIVIIVKYFYGIQIQQYKTSENKLTLSSIEQDQILYDETEYHQMQPMETLKKEL</sequence>
<reference evidence="8 9" key="1">
    <citation type="journal article" date="2013" name="Curr. Biol.">
        <title>The Genome of the Foraminiferan Reticulomyxa filosa.</title>
        <authorList>
            <person name="Glockner G."/>
            <person name="Hulsmann N."/>
            <person name="Schleicher M."/>
            <person name="Noegel A.A."/>
            <person name="Eichinger L."/>
            <person name="Gallinger C."/>
            <person name="Pawlowski J."/>
            <person name="Sierra R."/>
            <person name="Euteneuer U."/>
            <person name="Pillet L."/>
            <person name="Moustafa A."/>
            <person name="Platzer M."/>
            <person name="Groth M."/>
            <person name="Szafranski K."/>
            <person name="Schliwa M."/>
        </authorList>
    </citation>
    <scope>NUCLEOTIDE SEQUENCE [LARGE SCALE GENOMIC DNA]</scope>
</reference>
<dbReference type="AlphaFoldDB" id="X6M5V0"/>
<keyword evidence="7" id="KW-1133">Transmembrane helix</keyword>
<dbReference type="Pfam" id="PF00560">
    <property type="entry name" value="LRR_1"/>
    <property type="match status" value="2"/>
</dbReference>
<evidence type="ECO:0000256" key="6">
    <source>
        <dbReference type="ARBA" id="ARBA00023136"/>
    </source>
</evidence>
<feature type="transmembrane region" description="Helical" evidence="7">
    <location>
        <begin position="676"/>
        <end position="693"/>
    </location>
</feature>
<dbReference type="OMA" id="WHANELT"/>
<feature type="transmembrane region" description="Helical" evidence="7">
    <location>
        <begin position="621"/>
        <end position="643"/>
    </location>
</feature>
<evidence type="ECO:0000313" key="8">
    <source>
        <dbReference type="EMBL" id="ETO09304.1"/>
    </source>
</evidence>
<dbReference type="GO" id="GO:0005886">
    <property type="term" value="C:plasma membrane"/>
    <property type="evidence" value="ECO:0007669"/>
    <property type="project" value="UniProtKB-SubCell"/>
</dbReference>
<dbReference type="FunFam" id="3.80.10.10:FF:000299">
    <property type="entry name" value="Piriformospora indica-insensitive protein 2"/>
    <property type="match status" value="1"/>
</dbReference>